<protein>
    <submittedName>
        <fullName evidence="1">Uncharacterized protein</fullName>
    </submittedName>
</protein>
<keyword evidence="2" id="KW-1185">Reference proteome</keyword>
<evidence type="ECO:0000313" key="2">
    <source>
        <dbReference type="Proteomes" id="UP000828390"/>
    </source>
</evidence>
<proteinExistence type="predicted"/>
<reference evidence="1" key="2">
    <citation type="submission" date="2020-11" db="EMBL/GenBank/DDBJ databases">
        <authorList>
            <person name="McCartney M.A."/>
            <person name="Auch B."/>
            <person name="Kono T."/>
            <person name="Mallez S."/>
            <person name="Becker A."/>
            <person name="Gohl D.M."/>
            <person name="Silverstein K.A.T."/>
            <person name="Koren S."/>
            <person name="Bechman K.B."/>
            <person name="Herman A."/>
            <person name="Abrahante J.E."/>
            <person name="Garbe J."/>
        </authorList>
    </citation>
    <scope>NUCLEOTIDE SEQUENCE</scope>
    <source>
        <strain evidence="1">Duluth1</strain>
        <tissue evidence="1">Whole animal</tissue>
    </source>
</reference>
<dbReference type="Proteomes" id="UP000828390">
    <property type="component" value="Unassembled WGS sequence"/>
</dbReference>
<dbReference type="AlphaFoldDB" id="A0A9D4HQ28"/>
<name>A0A9D4HQ28_DREPO</name>
<dbReference type="EMBL" id="JAIWYP010000012">
    <property type="protein sequence ID" value="KAH3728817.1"/>
    <property type="molecule type" value="Genomic_DNA"/>
</dbReference>
<gene>
    <name evidence="1" type="ORF">DPMN_054779</name>
</gene>
<evidence type="ECO:0000313" key="1">
    <source>
        <dbReference type="EMBL" id="KAH3728817.1"/>
    </source>
</evidence>
<reference evidence="1" key="1">
    <citation type="journal article" date="2019" name="bioRxiv">
        <title>The Genome of the Zebra Mussel, Dreissena polymorpha: A Resource for Invasive Species Research.</title>
        <authorList>
            <person name="McCartney M.A."/>
            <person name="Auch B."/>
            <person name="Kono T."/>
            <person name="Mallez S."/>
            <person name="Zhang Y."/>
            <person name="Obille A."/>
            <person name="Becker A."/>
            <person name="Abrahante J.E."/>
            <person name="Garbe J."/>
            <person name="Badalamenti J.P."/>
            <person name="Herman A."/>
            <person name="Mangelson H."/>
            <person name="Liachko I."/>
            <person name="Sullivan S."/>
            <person name="Sone E.D."/>
            <person name="Koren S."/>
            <person name="Silverstein K.A.T."/>
            <person name="Beckman K.B."/>
            <person name="Gohl D.M."/>
        </authorList>
    </citation>
    <scope>NUCLEOTIDE SEQUENCE</scope>
    <source>
        <strain evidence="1">Duluth1</strain>
        <tissue evidence="1">Whole animal</tissue>
    </source>
</reference>
<accession>A0A9D4HQ28</accession>
<comment type="caution">
    <text evidence="1">The sequence shown here is derived from an EMBL/GenBank/DDBJ whole genome shotgun (WGS) entry which is preliminary data.</text>
</comment>
<organism evidence="1 2">
    <name type="scientific">Dreissena polymorpha</name>
    <name type="common">Zebra mussel</name>
    <name type="synonym">Mytilus polymorpha</name>
    <dbReference type="NCBI Taxonomy" id="45954"/>
    <lineage>
        <taxon>Eukaryota</taxon>
        <taxon>Metazoa</taxon>
        <taxon>Spiralia</taxon>
        <taxon>Lophotrochozoa</taxon>
        <taxon>Mollusca</taxon>
        <taxon>Bivalvia</taxon>
        <taxon>Autobranchia</taxon>
        <taxon>Heteroconchia</taxon>
        <taxon>Euheterodonta</taxon>
        <taxon>Imparidentia</taxon>
        <taxon>Neoheterodontei</taxon>
        <taxon>Myida</taxon>
        <taxon>Dreissenoidea</taxon>
        <taxon>Dreissenidae</taxon>
        <taxon>Dreissena</taxon>
    </lineage>
</organism>
<sequence length="50" mass="5001">MGKITNGGVGRGRCGGRGGMLDHGVRGFGAGGGVLLGLELRTVGRKVSEF</sequence>